<protein>
    <submittedName>
        <fullName evidence="1">Uncharacterized protein</fullName>
    </submittedName>
</protein>
<organism evidence="1">
    <name type="scientific">Siphoviridae sp. ct6rT12</name>
    <dbReference type="NCBI Taxonomy" id="2825346"/>
    <lineage>
        <taxon>Viruses</taxon>
        <taxon>Duplodnaviria</taxon>
        <taxon>Heunggongvirae</taxon>
        <taxon>Uroviricota</taxon>
        <taxon>Caudoviricetes</taxon>
    </lineage>
</organism>
<name>A0A8S5V9M3_9CAUD</name>
<proteinExistence type="predicted"/>
<evidence type="ECO:0000313" key="1">
    <source>
        <dbReference type="EMBL" id="DAG03339.1"/>
    </source>
</evidence>
<accession>A0A8S5V9M3</accession>
<dbReference type="EMBL" id="BK016227">
    <property type="protein sequence ID" value="DAG03339.1"/>
    <property type="molecule type" value="Genomic_DNA"/>
</dbReference>
<reference evidence="1" key="1">
    <citation type="journal article" date="2021" name="Proc. Natl. Acad. Sci. U.S.A.">
        <title>A Catalog of Tens of Thousands of Viruses from Human Metagenomes Reveals Hidden Associations with Chronic Diseases.</title>
        <authorList>
            <person name="Tisza M.J."/>
            <person name="Buck C.B."/>
        </authorList>
    </citation>
    <scope>NUCLEOTIDE SEQUENCE</scope>
    <source>
        <strain evidence="1">Ct6rT12</strain>
    </source>
</reference>
<sequence length="232" mass="27589">MTLQSRGMISMKDIYKEEYKKEPVRMMSKNANLNNRRFRILCNKLSGTLKFSDFYGVVNAKKFLLSSSFENIRRDTVYAMRKSFIMDTLSPAGEDSSFYNSDNIAKHIDTLKLARTYTKQQEGIYKNIDYIELIFERDFNGVNEYTIWLFLDNFIDKKKSKFIKMFTAIKTNDKFYRDENPCLYSEDTTIIDSIQSNYKKLKPFTLEELLNLNPNTSLWDRLKIDMYIYESK</sequence>